<evidence type="ECO:0000313" key="3">
    <source>
        <dbReference type="Proteomes" id="UP000001026"/>
    </source>
</evidence>
<dbReference type="AlphaFoldDB" id="Q7TU34"/>
<dbReference type="OrthoDB" id="541597at2"/>
<reference evidence="2 3" key="1">
    <citation type="journal article" date="2003" name="Nature">
        <title>Genome divergence in two Prochlorococcus ecotypes reflects oceanic niche differentiation.</title>
        <authorList>
            <person name="Rocap G."/>
            <person name="Larimer F.W."/>
            <person name="Lamerdin J.E."/>
            <person name="Malfatti S."/>
            <person name="Chain P."/>
            <person name="Ahlgren N.A."/>
            <person name="Arellano A."/>
            <person name="Coleman M."/>
            <person name="Hauser L."/>
            <person name="Hess W.R."/>
            <person name="Johnson Z.I."/>
            <person name="Land M.L."/>
            <person name="Lindell D."/>
            <person name="Post A.F."/>
            <person name="Regala W."/>
            <person name="Shah M."/>
            <person name="Shaw S.L."/>
            <person name="Steglich C."/>
            <person name="Sullivan M.B."/>
            <person name="Ting C.S."/>
            <person name="Tolonen A."/>
            <person name="Webb E.A."/>
            <person name="Zinser E.R."/>
            <person name="Chisholm S.W."/>
        </authorList>
    </citation>
    <scope>NUCLEOTIDE SEQUENCE [LARGE SCALE GENOMIC DNA]</scope>
    <source>
        <strain evidence="3">CCMP1986 / NIES-2087 / MED4</strain>
    </source>
</reference>
<name>Q7TU34_PROMP</name>
<dbReference type="EMBL" id="BX548174">
    <property type="protein sequence ID" value="CAE19980.1"/>
    <property type="molecule type" value="Genomic_DNA"/>
</dbReference>
<keyword evidence="1" id="KW-0812">Transmembrane</keyword>
<protein>
    <submittedName>
        <fullName evidence="2">Possible Annexin</fullName>
    </submittedName>
</protein>
<accession>Q7TU34</accession>
<gene>
    <name evidence="2" type="ordered locus">PMM1521</name>
</gene>
<organism evidence="2 3">
    <name type="scientific">Prochlorococcus marinus subsp. pastoris (strain CCMP1986 / NIES-2087 / MED4)</name>
    <dbReference type="NCBI Taxonomy" id="59919"/>
    <lineage>
        <taxon>Bacteria</taxon>
        <taxon>Bacillati</taxon>
        <taxon>Cyanobacteriota</taxon>
        <taxon>Cyanophyceae</taxon>
        <taxon>Synechococcales</taxon>
        <taxon>Prochlorococcaceae</taxon>
        <taxon>Prochlorococcus</taxon>
    </lineage>
</organism>
<sequence>MLNFFSIVLIILIIFFIVIFKKKNIFNAFNKKKLYPIKEMCNENNIITSSEKINHNQNSANKYSEFYKRKLKEKMNSLFKGSAEDKLKALNLAEELADKSTLPILKKGLKEMNLQIVERSAALIRKFK</sequence>
<dbReference type="HOGENOM" id="CLU_1936191_0_0_3"/>
<dbReference type="Proteomes" id="UP000001026">
    <property type="component" value="Chromosome"/>
</dbReference>
<dbReference type="STRING" id="59919.PMM1521"/>
<dbReference type="KEGG" id="pmm:PMM1521"/>
<keyword evidence="1" id="KW-1133">Transmembrane helix</keyword>
<feature type="transmembrane region" description="Helical" evidence="1">
    <location>
        <begin position="6"/>
        <end position="22"/>
    </location>
</feature>
<proteinExistence type="predicted"/>
<evidence type="ECO:0000313" key="2">
    <source>
        <dbReference type="EMBL" id="CAE19980.1"/>
    </source>
</evidence>
<evidence type="ECO:0000256" key="1">
    <source>
        <dbReference type="SAM" id="Phobius"/>
    </source>
</evidence>
<keyword evidence="1" id="KW-0472">Membrane</keyword>